<protein>
    <submittedName>
        <fullName evidence="1">Uncharacterized protein</fullName>
    </submittedName>
</protein>
<comment type="caution">
    <text evidence="1">The sequence shown here is derived from an EMBL/GenBank/DDBJ whole genome shotgun (WGS) entry which is preliminary data.</text>
</comment>
<accession>A0ACB8TGX3</accession>
<evidence type="ECO:0000313" key="1">
    <source>
        <dbReference type="EMBL" id="KAI0067662.1"/>
    </source>
</evidence>
<reference evidence="1" key="1">
    <citation type="submission" date="2021-03" db="EMBL/GenBank/DDBJ databases">
        <authorList>
            <consortium name="DOE Joint Genome Institute"/>
            <person name="Ahrendt S."/>
            <person name="Looney B.P."/>
            <person name="Miyauchi S."/>
            <person name="Morin E."/>
            <person name="Drula E."/>
            <person name="Courty P.E."/>
            <person name="Chicoki N."/>
            <person name="Fauchery L."/>
            <person name="Kohler A."/>
            <person name="Kuo A."/>
            <person name="Labutti K."/>
            <person name="Pangilinan J."/>
            <person name="Lipzen A."/>
            <person name="Riley R."/>
            <person name="Andreopoulos W."/>
            <person name="He G."/>
            <person name="Johnson J."/>
            <person name="Barry K.W."/>
            <person name="Grigoriev I.V."/>
            <person name="Nagy L."/>
            <person name="Hibbett D."/>
            <person name="Henrissat B."/>
            <person name="Matheny P.B."/>
            <person name="Labbe J."/>
            <person name="Martin F."/>
        </authorList>
    </citation>
    <scope>NUCLEOTIDE SEQUENCE</scope>
    <source>
        <strain evidence="1">HHB10654</strain>
    </source>
</reference>
<reference evidence="1" key="2">
    <citation type="journal article" date="2022" name="New Phytol.">
        <title>Evolutionary transition to the ectomycorrhizal habit in the genomes of a hyperdiverse lineage of mushroom-forming fungi.</title>
        <authorList>
            <person name="Looney B."/>
            <person name="Miyauchi S."/>
            <person name="Morin E."/>
            <person name="Drula E."/>
            <person name="Courty P.E."/>
            <person name="Kohler A."/>
            <person name="Kuo A."/>
            <person name="LaButti K."/>
            <person name="Pangilinan J."/>
            <person name="Lipzen A."/>
            <person name="Riley R."/>
            <person name="Andreopoulos W."/>
            <person name="He G."/>
            <person name="Johnson J."/>
            <person name="Nolan M."/>
            <person name="Tritt A."/>
            <person name="Barry K.W."/>
            <person name="Grigoriev I.V."/>
            <person name="Nagy L.G."/>
            <person name="Hibbett D."/>
            <person name="Henrissat B."/>
            <person name="Matheny P.B."/>
            <person name="Labbe J."/>
            <person name="Martin F.M."/>
        </authorList>
    </citation>
    <scope>NUCLEOTIDE SEQUENCE</scope>
    <source>
        <strain evidence="1">HHB10654</strain>
    </source>
</reference>
<dbReference type="Proteomes" id="UP000814140">
    <property type="component" value="Unassembled WGS sequence"/>
</dbReference>
<dbReference type="EMBL" id="MU277189">
    <property type="protein sequence ID" value="KAI0067662.1"/>
    <property type="molecule type" value="Genomic_DNA"/>
</dbReference>
<sequence>MPGHRLFNPSDPYKSYQVPDDFGPPFHDDDADVILRSSELVDFRVHKRTLSQASPVFRSILTQLPNAITSVDPPIQSGGTKEDTCPLSGRNKPYTVWHPLFNLPHRCTRSRGCRYRFPDRTSALGCRIRRISGRGYRGLAGRATQLSYICLERCM</sequence>
<organism evidence="1 2">
    <name type="scientific">Artomyces pyxidatus</name>
    <dbReference type="NCBI Taxonomy" id="48021"/>
    <lineage>
        <taxon>Eukaryota</taxon>
        <taxon>Fungi</taxon>
        <taxon>Dikarya</taxon>
        <taxon>Basidiomycota</taxon>
        <taxon>Agaricomycotina</taxon>
        <taxon>Agaricomycetes</taxon>
        <taxon>Russulales</taxon>
        <taxon>Auriscalpiaceae</taxon>
        <taxon>Artomyces</taxon>
    </lineage>
</organism>
<keyword evidence="2" id="KW-1185">Reference proteome</keyword>
<evidence type="ECO:0000313" key="2">
    <source>
        <dbReference type="Proteomes" id="UP000814140"/>
    </source>
</evidence>
<gene>
    <name evidence="1" type="ORF">BV25DRAFT_847656</name>
</gene>
<name>A0ACB8TGX3_9AGAM</name>
<proteinExistence type="predicted"/>